<dbReference type="InterPro" id="IPR011051">
    <property type="entry name" value="RmlC_Cupin_sf"/>
</dbReference>
<evidence type="ECO:0000313" key="1">
    <source>
        <dbReference type="EMBL" id="GAA2094005.1"/>
    </source>
</evidence>
<dbReference type="Proteomes" id="UP001500984">
    <property type="component" value="Unassembled WGS sequence"/>
</dbReference>
<dbReference type="Gene3D" id="2.60.120.10">
    <property type="entry name" value="Jelly Rolls"/>
    <property type="match status" value="1"/>
</dbReference>
<dbReference type="PANTHER" id="PTHR37943:SF1">
    <property type="entry name" value="PROTEIN VES"/>
    <property type="match status" value="1"/>
</dbReference>
<name>A0ABN2WME2_9MICO</name>
<organism evidence="1 2">
    <name type="scientific">Brevibacterium salitolerans</name>
    <dbReference type="NCBI Taxonomy" id="1403566"/>
    <lineage>
        <taxon>Bacteria</taxon>
        <taxon>Bacillati</taxon>
        <taxon>Actinomycetota</taxon>
        <taxon>Actinomycetes</taxon>
        <taxon>Micrococcales</taxon>
        <taxon>Brevibacteriaceae</taxon>
        <taxon>Brevibacterium</taxon>
    </lineage>
</organism>
<dbReference type="EMBL" id="BAAAPZ010000004">
    <property type="protein sequence ID" value="GAA2094005.1"/>
    <property type="molecule type" value="Genomic_DNA"/>
</dbReference>
<gene>
    <name evidence="1" type="ORF">GCM10009823_12720</name>
</gene>
<evidence type="ECO:0008006" key="3">
    <source>
        <dbReference type="Google" id="ProtNLM"/>
    </source>
</evidence>
<evidence type="ECO:0000313" key="2">
    <source>
        <dbReference type="Proteomes" id="UP001500984"/>
    </source>
</evidence>
<comment type="caution">
    <text evidence="1">The sequence shown here is derived from an EMBL/GenBank/DDBJ whole genome shotgun (WGS) entry which is preliminary data.</text>
</comment>
<accession>A0ABN2WME2</accession>
<reference evidence="1 2" key="1">
    <citation type="journal article" date="2019" name="Int. J. Syst. Evol. Microbiol.">
        <title>The Global Catalogue of Microorganisms (GCM) 10K type strain sequencing project: providing services to taxonomists for standard genome sequencing and annotation.</title>
        <authorList>
            <consortium name="The Broad Institute Genomics Platform"/>
            <consortium name="The Broad Institute Genome Sequencing Center for Infectious Disease"/>
            <person name="Wu L."/>
            <person name="Ma J."/>
        </authorList>
    </citation>
    <scope>NUCLEOTIDE SEQUENCE [LARGE SCALE GENOMIC DNA]</scope>
    <source>
        <strain evidence="1 2">JCM 15900</strain>
    </source>
</reference>
<dbReference type="Pfam" id="PF05962">
    <property type="entry name" value="HutD"/>
    <property type="match status" value="1"/>
</dbReference>
<dbReference type="InterPro" id="IPR010282">
    <property type="entry name" value="Uncharacterised_HutD/Ves"/>
</dbReference>
<dbReference type="InterPro" id="IPR014710">
    <property type="entry name" value="RmlC-like_jellyroll"/>
</dbReference>
<dbReference type="PANTHER" id="PTHR37943">
    <property type="entry name" value="PROTEIN VES"/>
    <property type="match status" value="1"/>
</dbReference>
<sequence length="171" mass="18110">MRTPPPASLQVIASYAESAAVPWANGAGSTVELVSLERSAQLTPGRPRWRLSIAALERPADFSPLPGMHRTFRPVGGNVVLEIDGERHEVAAGAPCIFDGAARTVLVELPHPCHAVNLMVESGPGHAAPEPGVDGTFLLTLEDSDLGPRLTLLREREGAEGDGRLGPVLRF</sequence>
<proteinExistence type="predicted"/>
<keyword evidence="2" id="KW-1185">Reference proteome</keyword>
<dbReference type="RefSeq" id="WP_344336349.1">
    <property type="nucleotide sequence ID" value="NZ_BAAAPZ010000004.1"/>
</dbReference>
<dbReference type="SUPFAM" id="SSF51182">
    <property type="entry name" value="RmlC-like cupins"/>
    <property type="match status" value="1"/>
</dbReference>
<protein>
    <recommendedName>
        <fullName evidence="3">HutD family protein</fullName>
    </recommendedName>
</protein>